<evidence type="ECO:0000313" key="3">
    <source>
        <dbReference type="EMBL" id="GIQ85973.1"/>
    </source>
</evidence>
<gene>
    <name evidence="1" type="ORF">KIPB_004410</name>
    <name evidence="2" type="ORF">KIPB_004844</name>
    <name evidence="3" type="ORF">KIPB_007737</name>
</gene>
<feature type="non-terminal residue" evidence="2">
    <location>
        <position position="318"/>
    </location>
</feature>
<name>A0A9K3CUN0_9EUKA</name>
<evidence type="ECO:0000313" key="2">
    <source>
        <dbReference type="EMBL" id="GIQ83506.1"/>
    </source>
</evidence>
<accession>A0A9K3CUN0</accession>
<sequence>ARALSPVESPSSNLVPTEQAVRFGKANALLVSCDALQDAVLRSHWTDQQGSVDHSDFVCVLRSLVSHIQLRKRLALSLHGDEDTEKWSAPALIDAVVRILAQTVDAVEDPEILCTACTTCGEILAYLFHTESAETLQHLSALQAKALSPLGQAPSMSGSVAQGPFGLRISTLVSTLSSVCVRTGRVHPWALRGALTGLSNVASVLYRCVLDKNPQSAYIHMAQETRTELLSFHEQVQTYCARALGMTCDGKGLGGWTLPPSSVCEGVHLRVALLPYVRCVCGSYWDQFSDACRYTPLDAESVAMLCQHIRKCTRHIGG</sequence>
<evidence type="ECO:0000313" key="1">
    <source>
        <dbReference type="EMBL" id="GIQ83141.1"/>
    </source>
</evidence>
<organism evidence="2 4">
    <name type="scientific">Kipferlia bialata</name>
    <dbReference type="NCBI Taxonomy" id="797122"/>
    <lineage>
        <taxon>Eukaryota</taxon>
        <taxon>Metamonada</taxon>
        <taxon>Carpediemonas-like organisms</taxon>
        <taxon>Kipferlia</taxon>
    </lineage>
</organism>
<dbReference type="AlphaFoldDB" id="A0A9K3CUN0"/>
<reference evidence="2" key="1">
    <citation type="submission" date="2016-10" db="EMBL/GenBank/DDBJ databases">
        <authorList>
            <person name="Tanifuji G."/>
            <person name="Kume K."/>
            <person name="Nakayama T."/>
            <person name="Takabayashi S."/>
            <person name="Hashimoto T."/>
        </authorList>
    </citation>
    <scope>NUCLEOTIDE SEQUENCE</scope>
    <source>
        <strain evidence="2">NY0173</strain>
    </source>
</reference>
<comment type="caution">
    <text evidence="2">The sequence shown here is derived from an EMBL/GenBank/DDBJ whole genome shotgun (WGS) entry which is preliminary data.</text>
</comment>
<evidence type="ECO:0000313" key="4">
    <source>
        <dbReference type="Proteomes" id="UP000265618"/>
    </source>
</evidence>
<dbReference type="EMBL" id="BDIP01001076">
    <property type="protein sequence ID" value="GIQ83506.1"/>
    <property type="molecule type" value="Genomic_DNA"/>
</dbReference>
<protein>
    <submittedName>
        <fullName evidence="2">Uncharacterized protein</fullName>
    </submittedName>
</protein>
<reference evidence="2 4" key="2">
    <citation type="journal article" date="2018" name="PLoS ONE">
        <title>The draft genome of Kipferlia bialata reveals reductive genome evolution in fornicate parasites.</title>
        <authorList>
            <person name="Tanifuji G."/>
            <person name="Takabayashi S."/>
            <person name="Kume K."/>
            <person name="Takagi M."/>
            <person name="Nakayama T."/>
            <person name="Kamikawa R."/>
            <person name="Inagaki Y."/>
            <person name="Hashimoto T."/>
        </authorList>
    </citation>
    <scope>NUCLEOTIDE SEQUENCE [LARGE SCALE GENOMIC DNA]</scope>
    <source>
        <strain evidence="2">NY0173</strain>
    </source>
</reference>
<dbReference type="Proteomes" id="UP000265618">
    <property type="component" value="Unassembled WGS sequence"/>
</dbReference>
<dbReference type="EMBL" id="BDIP01000941">
    <property type="protein sequence ID" value="GIQ83141.1"/>
    <property type="molecule type" value="Genomic_DNA"/>
</dbReference>
<dbReference type="EMBL" id="BDIP01002240">
    <property type="protein sequence ID" value="GIQ85973.1"/>
    <property type="molecule type" value="Genomic_DNA"/>
</dbReference>
<proteinExistence type="predicted"/>
<keyword evidence="4" id="KW-1185">Reference proteome</keyword>